<accession>A0A382PZI1</accession>
<protein>
    <submittedName>
        <fullName evidence="2">Uncharacterized protein</fullName>
    </submittedName>
</protein>
<organism evidence="2">
    <name type="scientific">marine metagenome</name>
    <dbReference type="NCBI Taxonomy" id="408172"/>
    <lineage>
        <taxon>unclassified sequences</taxon>
        <taxon>metagenomes</taxon>
        <taxon>ecological metagenomes</taxon>
    </lineage>
</organism>
<proteinExistence type="predicted"/>
<dbReference type="EMBL" id="UINC01110581">
    <property type="protein sequence ID" value="SVC78180.1"/>
    <property type="molecule type" value="Genomic_DNA"/>
</dbReference>
<gene>
    <name evidence="2" type="ORF">METZ01_LOCUS331034</name>
</gene>
<feature type="compositionally biased region" description="Acidic residues" evidence="1">
    <location>
        <begin position="15"/>
        <end position="24"/>
    </location>
</feature>
<feature type="non-terminal residue" evidence="2">
    <location>
        <position position="60"/>
    </location>
</feature>
<feature type="region of interest" description="Disordered" evidence="1">
    <location>
        <begin position="1"/>
        <end position="25"/>
    </location>
</feature>
<evidence type="ECO:0000313" key="2">
    <source>
        <dbReference type="EMBL" id="SVC78180.1"/>
    </source>
</evidence>
<name>A0A382PZI1_9ZZZZ</name>
<sequence length="60" mass="6637">MASGAGRFGLPRNDENEDQTENNLEEMTLSIKSAKARPAELEGEMDVQLDTSRGDITLHF</sequence>
<evidence type="ECO:0000256" key="1">
    <source>
        <dbReference type="SAM" id="MobiDB-lite"/>
    </source>
</evidence>
<dbReference type="AlphaFoldDB" id="A0A382PZI1"/>
<reference evidence="2" key="1">
    <citation type="submission" date="2018-05" db="EMBL/GenBank/DDBJ databases">
        <authorList>
            <person name="Lanie J.A."/>
            <person name="Ng W.-L."/>
            <person name="Kazmierczak K.M."/>
            <person name="Andrzejewski T.M."/>
            <person name="Davidsen T.M."/>
            <person name="Wayne K.J."/>
            <person name="Tettelin H."/>
            <person name="Glass J.I."/>
            <person name="Rusch D."/>
            <person name="Podicherti R."/>
            <person name="Tsui H.-C.T."/>
            <person name="Winkler M.E."/>
        </authorList>
    </citation>
    <scope>NUCLEOTIDE SEQUENCE</scope>
</reference>